<evidence type="ECO:0000313" key="1">
    <source>
        <dbReference type="EMBL" id="ABT14135.1"/>
    </source>
</evidence>
<gene>
    <name evidence="1" type="primary">m581R</name>
    <name evidence="1" type="ORF">MT325_m581R</name>
</gene>
<sequence length="94" mass="11129">MHFYQQWIHWYPQDTDRYHCLVCARQTEKSLPSHQTAIRQYRLPGKFPETCRHGSHVLATRMVSPVLQHARRIHHLDTAACRPLESQGPIQYIP</sequence>
<proteinExistence type="predicted"/>
<reference evidence="1 2" key="1">
    <citation type="journal article" date="2007" name="Virology">
        <title>Sequence and annotation of the 314-kb MT325 and the 321-kb FR483 viruses that infect Chlorella Pbi.</title>
        <authorList>
            <person name="Fitzgerald L.A."/>
            <person name="Graves M.V."/>
            <person name="Li X."/>
            <person name="Feldblyum T."/>
            <person name="Hartigan J."/>
            <person name="Van Etten J.L."/>
        </authorList>
    </citation>
    <scope>NUCLEOTIDE SEQUENCE [LARGE SCALE GENOMIC DNA]</scope>
    <source>
        <strain evidence="1 2">MT325</strain>
    </source>
</reference>
<evidence type="ECO:0000313" key="2">
    <source>
        <dbReference type="Proteomes" id="UP000246715"/>
    </source>
</evidence>
<dbReference type="Proteomes" id="UP000246715">
    <property type="component" value="Segment"/>
</dbReference>
<dbReference type="EMBL" id="DQ491001">
    <property type="protein sequence ID" value="ABT14135.1"/>
    <property type="molecule type" value="Genomic_DNA"/>
</dbReference>
<accession>A7IUW1</accession>
<protein>
    <submittedName>
        <fullName evidence="1">Uncharacterized protein m581R</fullName>
    </submittedName>
</protein>
<organismHost>
    <name type="scientific">Paramecium bursaria</name>
    <dbReference type="NCBI Taxonomy" id="74790"/>
</organismHost>
<organism evidence="1 2">
    <name type="scientific">Paramecium bursaria Chlorella virus MT325</name>
    <name type="common">PBCV-MT325</name>
    <dbReference type="NCBI Taxonomy" id="346932"/>
    <lineage>
        <taxon>Viruses</taxon>
        <taxon>Varidnaviria</taxon>
        <taxon>Bamfordvirae</taxon>
        <taxon>Nucleocytoviricota</taxon>
        <taxon>Megaviricetes</taxon>
        <taxon>Algavirales</taxon>
        <taxon>Phycodnaviridae</taxon>
        <taxon>Chlorovirus</taxon>
        <taxon>Chlorovirus conductrix</taxon>
        <taxon>Paramecium bursaria Chlorella virus A1</taxon>
    </lineage>
</organism>
<name>A7IUW1_PBCVM</name>